<dbReference type="SUPFAM" id="SSF53383">
    <property type="entry name" value="PLP-dependent transferases"/>
    <property type="match status" value="1"/>
</dbReference>
<comment type="cofactor">
    <cofactor evidence="1 3">
        <name>pyridoxal 5'-phosphate</name>
        <dbReference type="ChEBI" id="CHEBI:597326"/>
    </cofactor>
</comment>
<sequence>MLTVGVGAATGVTVEEVLAAVDAVLPAAGGPVRLATLDARSTEPGLREAAARRGWPLTGHPAAALATVPVPAPSARVAAAVGTPSVAEAAALLDGGQLVVGKTVHGRVTVAVAAEPDLRHHGDVEATPGLVDLAVNVRDGTPPDWLRAVLHDAVDASAGYPDPRAARAAVAAAHGRPEAEVLLTAGAAETFTLLARALQPRRAVVVHPSFTEPEAALRAAGHPVDRLLLAPPGYLLGGVPEDADLVVLGNPTNPTSVLHPAEAVAALARPGRVLVVDEAFADTVPGEPASLAGRADLPGLLVVRSLTKTWGLAGLRVGYALGPADLVAALAAQQPHWPVSLTGSPRCRPARHPRRRPRPTRPRGSWSSTGRRCWPRCRPACGWSAPRAPPSSCCTSPAARSCASGCGNGAGRCAAATPSPGSPVTTCGSPSGTPAPRVRSAPCWLRSLSRSSPGPPPRRRPVEPLRRHAAGRDDRRRPPPGRRSGARCPAAAGPDDQAAGLARRAGGRGRPARRDRRGVPGAAADPRRRRCLRR</sequence>
<dbReference type="InterPro" id="IPR015424">
    <property type="entry name" value="PyrdxlP-dep_Trfase"/>
</dbReference>
<gene>
    <name evidence="7" type="ordered locus">MODMU_0619</name>
</gene>
<dbReference type="PANTHER" id="PTHR42885">
    <property type="entry name" value="HISTIDINOL-PHOSPHATE AMINOTRANSFERASE-RELATED"/>
    <property type="match status" value="1"/>
</dbReference>
<evidence type="ECO:0000256" key="2">
    <source>
        <dbReference type="ARBA" id="ARBA00022898"/>
    </source>
</evidence>
<keyword evidence="3" id="KW-0808">Transferase</keyword>
<feature type="compositionally biased region" description="Basic residues" evidence="4">
    <location>
        <begin position="348"/>
        <end position="361"/>
    </location>
</feature>
<evidence type="ECO:0000259" key="5">
    <source>
        <dbReference type="Pfam" id="PF00155"/>
    </source>
</evidence>
<dbReference type="GO" id="GO:0016829">
    <property type="term" value="F:lyase activity"/>
    <property type="evidence" value="ECO:0007669"/>
    <property type="project" value="UniProtKB-KW"/>
</dbReference>
<dbReference type="OMA" id="KHIDSAG"/>
<feature type="compositionally biased region" description="Basic residues" evidence="4">
    <location>
        <begin position="505"/>
        <end position="516"/>
    </location>
</feature>
<dbReference type="Pfam" id="PF00155">
    <property type="entry name" value="Aminotran_1_2"/>
    <property type="match status" value="1"/>
</dbReference>
<dbReference type="HOGENOM" id="CLU_509780_0_0_11"/>
<dbReference type="Proteomes" id="UP000006461">
    <property type="component" value="Chromosome"/>
</dbReference>
<dbReference type="PATRIC" id="fig|477641.3.peg.590"/>
<dbReference type="STRING" id="477641.MODMU_0619"/>
<evidence type="ECO:0000256" key="1">
    <source>
        <dbReference type="ARBA" id="ARBA00001933"/>
    </source>
</evidence>
<keyword evidence="7" id="KW-0456">Lyase</keyword>
<dbReference type="EMBL" id="FO203431">
    <property type="protein sequence ID" value="CCH86076.1"/>
    <property type="molecule type" value="Genomic_DNA"/>
</dbReference>
<dbReference type="InterPro" id="IPR004839">
    <property type="entry name" value="Aminotransferase_I/II_large"/>
</dbReference>
<dbReference type="EC" id="2.6.1.-" evidence="3"/>
<dbReference type="PANTHER" id="PTHR42885:SF1">
    <property type="entry name" value="THREONINE-PHOSPHATE DECARBOXYLASE"/>
    <property type="match status" value="1"/>
</dbReference>
<protein>
    <recommendedName>
        <fullName evidence="3">Aminotransferase</fullName>
        <ecNumber evidence="3">2.6.1.-</ecNumber>
    </recommendedName>
</protein>
<evidence type="ECO:0000256" key="3">
    <source>
        <dbReference type="RuleBase" id="RU000481"/>
    </source>
</evidence>
<evidence type="ECO:0000313" key="7">
    <source>
        <dbReference type="EMBL" id="CCH86076.1"/>
    </source>
</evidence>
<dbReference type="NCBIfam" id="NF005915">
    <property type="entry name" value="PRK07908.1"/>
    <property type="match status" value="1"/>
</dbReference>
<dbReference type="GO" id="GO:0008483">
    <property type="term" value="F:transaminase activity"/>
    <property type="evidence" value="ECO:0007669"/>
    <property type="project" value="UniProtKB-KW"/>
</dbReference>
<dbReference type="InterPro" id="IPR015421">
    <property type="entry name" value="PyrdxlP-dep_Trfase_major"/>
</dbReference>
<dbReference type="GO" id="GO:0030170">
    <property type="term" value="F:pyridoxal phosphate binding"/>
    <property type="evidence" value="ECO:0007669"/>
    <property type="project" value="InterPro"/>
</dbReference>
<name>I4ERR3_MODI5</name>
<dbReference type="Gene3D" id="3.30.420.180">
    <property type="entry name" value="CobE/GbiG C-terminal domain"/>
    <property type="match status" value="1"/>
</dbReference>
<keyword evidence="2" id="KW-0663">Pyridoxal phosphate</keyword>
<keyword evidence="8" id="KW-1185">Reference proteome</keyword>
<dbReference type="InterPro" id="IPR004838">
    <property type="entry name" value="NHTrfase_class1_PyrdxlP-BS"/>
</dbReference>
<dbReference type="InterPro" id="IPR015422">
    <property type="entry name" value="PyrdxlP-dep_Trfase_small"/>
</dbReference>
<evidence type="ECO:0000313" key="8">
    <source>
        <dbReference type="Proteomes" id="UP000006461"/>
    </source>
</evidence>
<feature type="compositionally biased region" description="Low complexity" evidence="4">
    <location>
        <begin position="482"/>
        <end position="504"/>
    </location>
</feature>
<accession>I4ERR3</accession>
<proteinExistence type="inferred from homology"/>
<organism evidence="7 8">
    <name type="scientific">Modestobacter italicus (strain DSM 44449 / CECT 9708 / BC 501)</name>
    <dbReference type="NCBI Taxonomy" id="2732864"/>
    <lineage>
        <taxon>Bacteria</taxon>
        <taxon>Bacillati</taxon>
        <taxon>Actinomycetota</taxon>
        <taxon>Actinomycetes</taxon>
        <taxon>Geodermatophilales</taxon>
        <taxon>Geodermatophilaceae</taxon>
        <taxon>Modestobacter</taxon>
    </lineage>
</organism>
<keyword evidence="3" id="KW-0032">Aminotransferase</keyword>
<feature type="compositionally biased region" description="Polar residues" evidence="4">
    <location>
        <begin position="422"/>
        <end position="432"/>
    </location>
</feature>
<feature type="compositionally biased region" description="Basic and acidic residues" evidence="4">
    <location>
        <begin position="460"/>
        <end position="477"/>
    </location>
</feature>
<evidence type="ECO:0000256" key="4">
    <source>
        <dbReference type="SAM" id="MobiDB-lite"/>
    </source>
</evidence>
<comment type="similarity">
    <text evidence="3">Belongs to the class-I pyridoxal-phosphate-dependent aminotransferase family.</text>
</comment>
<dbReference type="InterPro" id="IPR036518">
    <property type="entry name" value="CobE/GbiG_C_sf"/>
</dbReference>
<dbReference type="AlphaFoldDB" id="I4ERR3"/>
<dbReference type="PROSITE" id="PS00105">
    <property type="entry name" value="AA_TRANSFER_CLASS_1"/>
    <property type="match status" value="1"/>
</dbReference>
<dbReference type="InterPro" id="IPR002750">
    <property type="entry name" value="CobE/GbiG_C"/>
</dbReference>
<dbReference type="KEGG" id="mmar:MODMU_0619"/>
<dbReference type="Pfam" id="PF01890">
    <property type="entry name" value="CbiG_C"/>
    <property type="match status" value="1"/>
</dbReference>
<dbReference type="GO" id="GO:0009236">
    <property type="term" value="P:cobalamin biosynthetic process"/>
    <property type="evidence" value="ECO:0007669"/>
    <property type="project" value="InterPro"/>
</dbReference>
<evidence type="ECO:0000259" key="6">
    <source>
        <dbReference type="Pfam" id="PF01890"/>
    </source>
</evidence>
<feature type="domain" description="CobE/GbiG C-terminal" evidence="6">
    <location>
        <begin position="2"/>
        <end position="113"/>
    </location>
</feature>
<dbReference type="Gene3D" id="3.40.640.10">
    <property type="entry name" value="Type I PLP-dependent aspartate aminotransferase-like (Major domain)"/>
    <property type="match status" value="1"/>
</dbReference>
<dbReference type="SUPFAM" id="SSF159664">
    <property type="entry name" value="CobE/GbiG C-terminal domain-like"/>
    <property type="match status" value="1"/>
</dbReference>
<dbReference type="eggNOG" id="COG0079">
    <property type="taxonomic scope" value="Bacteria"/>
</dbReference>
<feature type="region of interest" description="Disordered" evidence="4">
    <location>
        <begin position="340"/>
        <end position="371"/>
    </location>
</feature>
<feature type="region of interest" description="Disordered" evidence="4">
    <location>
        <begin position="413"/>
        <end position="534"/>
    </location>
</feature>
<reference evidence="7 8" key="1">
    <citation type="journal article" date="2012" name="J. Bacteriol.">
        <title>Genome Sequence of Radiation-Resistant Modestobacter marinus Strain BC501, a Representative Actinobacterium That Thrives on Calcareous Stone Surfaces.</title>
        <authorList>
            <person name="Normand P."/>
            <person name="Gury J."/>
            <person name="Pujic P."/>
            <person name="Chouaia B."/>
            <person name="Crotti E."/>
            <person name="Brusetti L."/>
            <person name="Daffonchio D."/>
            <person name="Vacherie B."/>
            <person name="Barbe V."/>
            <person name="Medigue C."/>
            <person name="Calteau A."/>
            <person name="Ghodhbane-Gtari F."/>
            <person name="Essoussi I."/>
            <person name="Nouioui I."/>
            <person name="Abbassi-Ghozzi I."/>
            <person name="Gtari M."/>
        </authorList>
    </citation>
    <scope>NUCLEOTIDE SEQUENCE [LARGE SCALE GENOMIC DNA]</scope>
    <source>
        <strain evidence="8">BC 501</strain>
    </source>
</reference>
<dbReference type="CDD" id="cd00609">
    <property type="entry name" value="AAT_like"/>
    <property type="match status" value="1"/>
</dbReference>
<dbReference type="Gene3D" id="3.90.1150.10">
    <property type="entry name" value="Aspartate Aminotransferase, domain 1"/>
    <property type="match status" value="1"/>
</dbReference>
<feature type="domain" description="Aminotransferase class I/classII large" evidence="5">
    <location>
        <begin position="130"/>
        <end position="341"/>
    </location>
</feature>